<sequence length="431" mass="48245">MNPYRVHLTSPKTYCTFLGDCGNISNEPICGSVAVTIPTSHVDSSEYAAITVQLTRHVVLRRCRSAKTRRRDSGLFQILHKRRSIQEQPSPTWETISGDNAETLMQCHLWQTPDHVQHPRHPDEAVLKFNFAVPVDHLTLATTETPMGVISYTITATARFPCGMTMTTTKPIEMLRRMIPGFRPTFHHFRYFPGEQVTMGLDVTPEEPVAAGTEASFTARLAAYKTITPGPRATEMRHVVIEELRWWVQETVGVLTVSGMCGAQDVIREKEQSVRRLCEGRQSGRWSATGGQRKTETTSDIIKVDFDIVIPVTANMAEELDMAAYNIDAKQSPRHQPSCEHCSRAAMNVEKPAIIVNHQLGIEIIASEDTIDQVTGSLVDRKPWRKAFRALIQLPIHGFASPQEVPAAIFQGSEMPPLYDNTLQPPEYGFI</sequence>
<dbReference type="EMBL" id="DS027057">
    <property type="protein sequence ID" value="EAW09050.1"/>
    <property type="molecule type" value="Genomic_DNA"/>
</dbReference>
<dbReference type="KEGG" id="act:ACLA_077980"/>
<accession>A1CLS1</accession>
<dbReference type="Proteomes" id="UP000006701">
    <property type="component" value="Unassembled WGS sequence"/>
</dbReference>
<protein>
    <recommendedName>
        <fullName evidence="3">Arrestin-like N-terminal domain-containing protein</fullName>
    </recommendedName>
</protein>
<reference evidence="1 2" key="1">
    <citation type="journal article" date="2008" name="PLoS Genet.">
        <title>Genomic islands in the pathogenic filamentous fungus Aspergillus fumigatus.</title>
        <authorList>
            <person name="Fedorova N.D."/>
            <person name="Khaldi N."/>
            <person name="Joardar V.S."/>
            <person name="Maiti R."/>
            <person name="Amedeo P."/>
            <person name="Anderson M.J."/>
            <person name="Crabtree J."/>
            <person name="Silva J.C."/>
            <person name="Badger J.H."/>
            <person name="Albarraq A."/>
            <person name="Angiuoli S."/>
            <person name="Bussey H."/>
            <person name="Bowyer P."/>
            <person name="Cotty P.J."/>
            <person name="Dyer P.S."/>
            <person name="Egan A."/>
            <person name="Galens K."/>
            <person name="Fraser-Liggett C.M."/>
            <person name="Haas B.J."/>
            <person name="Inman J.M."/>
            <person name="Kent R."/>
            <person name="Lemieux S."/>
            <person name="Malavazi I."/>
            <person name="Orvis J."/>
            <person name="Roemer T."/>
            <person name="Ronning C.M."/>
            <person name="Sundaram J.P."/>
            <person name="Sutton G."/>
            <person name="Turner G."/>
            <person name="Venter J.C."/>
            <person name="White O.R."/>
            <person name="Whitty B.R."/>
            <person name="Youngman P."/>
            <person name="Wolfe K.H."/>
            <person name="Goldman G.H."/>
            <person name="Wortman J.R."/>
            <person name="Jiang B."/>
            <person name="Denning D.W."/>
            <person name="Nierman W.C."/>
        </authorList>
    </citation>
    <scope>NUCLEOTIDE SEQUENCE [LARGE SCALE GENOMIC DNA]</scope>
    <source>
        <strain evidence="2">ATCC 1007 / CBS 513.65 / DSM 816 / NCTC 3887 / NRRL 1</strain>
    </source>
</reference>
<evidence type="ECO:0000313" key="2">
    <source>
        <dbReference type="Proteomes" id="UP000006701"/>
    </source>
</evidence>
<evidence type="ECO:0008006" key="3">
    <source>
        <dbReference type="Google" id="ProtNLM"/>
    </source>
</evidence>
<dbReference type="VEuPathDB" id="FungiDB:ACLA_077980"/>
<name>A1CLS1_ASPCL</name>
<dbReference type="HOGENOM" id="CLU_611070_0_0_1"/>
<dbReference type="STRING" id="344612.A1CLS1"/>
<proteinExistence type="predicted"/>
<dbReference type="GeneID" id="4702662"/>
<dbReference type="RefSeq" id="XP_001270476.1">
    <property type="nucleotide sequence ID" value="XM_001270475.1"/>
</dbReference>
<dbReference type="OrthoDB" id="3922101at2759"/>
<organism evidence="1 2">
    <name type="scientific">Aspergillus clavatus (strain ATCC 1007 / CBS 513.65 / DSM 816 / NCTC 3887 / NRRL 1 / QM 1276 / 107)</name>
    <dbReference type="NCBI Taxonomy" id="344612"/>
    <lineage>
        <taxon>Eukaryota</taxon>
        <taxon>Fungi</taxon>
        <taxon>Dikarya</taxon>
        <taxon>Ascomycota</taxon>
        <taxon>Pezizomycotina</taxon>
        <taxon>Eurotiomycetes</taxon>
        <taxon>Eurotiomycetidae</taxon>
        <taxon>Eurotiales</taxon>
        <taxon>Aspergillaceae</taxon>
        <taxon>Aspergillus</taxon>
        <taxon>Aspergillus subgen. Fumigati</taxon>
    </lineage>
</organism>
<gene>
    <name evidence="1" type="ORF">ACLA_077980</name>
</gene>
<evidence type="ECO:0000313" key="1">
    <source>
        <dbReference type="EMBL" id="EAW09050.1"/>
    </source>
</evidence>
<dbReference type="AlphaFoldDB" id="A1CLS1"/>
<dbReference type="OMA" id="NEICTES"/>
<keyword evidence="2" id="KW-1185">Reference proteome</keyword>